<reference evidence="2 3" key="1">
    <citation type="submission" date="2017-10" db="EMBL/GenBank/DDBJ databases">
        <title>Paenichitinophaga pekingensis gen. nov., sp. nov., isolated from activated sludge.</title>
        <authorList>
            <person name="Jin D."/>
            <person name="Kong X."/>
            <person name="Deng Y."/>
            <person name="Bai Z."/>
        </authorList>
    </citation>
    <scope>NUCLEOTIDE SEQUENCE [LARGE SCALE GENOMIC DNA]</scope>
    <source>
        <strain evidence="2 3">13</strain>
    </source>
</reference>
<dbReference type="AlphaFoldDB" id="A0A291QYV3"/>
<feature type="transmembrane region" description="Helical" evidence="1">
    <location>
        <begin position="47"/>
        <end position="70"/>
    </location>
</feature>
<organism evidence="2 3">
    <name type="scientific">Chitinophaga caeni</name>
    <dbReference type="NCBI Taxonomy" id="2029983"/>
    <lineage>
        <taxon>Bacteria</taxon>
        <taxon>Pseudomonadati</taxon>
        <taxon>Bacteroidota</taxon>
        <taxon>Chitinophagia</taxon>
        <taxon>Chitinophagales</taxon>
        <taxon>Chitinophagaceae</taxon>
        <taxon>Chitinophaga</taxon>
    </lineage>
</organism>
<evidence type="ECO:0000256" key="1">
    <source>
        <dbReference type="SAM" id="Phobius"/>
    </source>
</evidence>
<proteinExistence type="predicted"/>
<keyword evidence="1" id="KW-0812">Transmembrane</keyword>
<dbReference type="KEGG" id="cbae:COR50_18850"/>
<name>A0A291QYV3_9BACT</name>
<keyword evidence="1" id="KW-0472">Membrane</keyword>
<accession>A0A291QYV3</accession>
<sequence length="76" mass="8793">MAQKCAVRWNRGYLVSSFRWEIIDPSILNKFHRKKFLYIVAIKRRTLSLALSVIVASGELPVSAMQLIYIPADWNV</sequence>
<keyword evidence="3" id="KW-1185">Reference proteome</keyword>
<dbReference type="Proteomes" id="UP000220133">
    <property type="component" value="Chromosome"/>
</dbReference>
<evidence type="ECO:0000313" key="2">
    <source>
        <dbReference type="EMBL" id="ATL49062.1"/>
    </source>
</evidence>
<keyword evidence="1" id="KW-1133">Transmembrane helix</keyword>
<dbReference type="EMBL" id="CP023777">
    <property type="protein sequence ID" value="ATL49062.1"/>
    <property type="molecule type" value="Genomic_DNA"/>
</dbReference>
<protein>
    <submittedName>
        <fullName evidence="2">Uncharacterized protein</fullName>
    </submittedName>
</protein>
<evidence type="ECO:0000313" key="3">
    <source>
        <dbReference type="Proteomes" id="UP000220133"/>
    </source>
</evidence>
<gene>
    <name evidence="2" type="ORF">COR50_18850</name>
</gene>